<reference evidence="2 3" key="1">
    <citation type="submission" date="2015-04" db="EMBL/GenBank/DDBJ databases">
        <title>Genome sequence of Ceratocystis platani, a major pathogen of plane trees.</title>
        <authorList>
            <person name="Belbahri L."/>
        </authorList>
    </citation>
    <scope>NUCLEOTIDE SEQUENCE [LARGE SCALE GENOMIC DNA]</scope>
    <source>
        <strain evidence="2 3">CFO</strain>
    </source>
</reference>
<evidence type="ECO:0000256" key="1">
    <source>
        <dbReference type="SAM" id="SignalP"/>
    </source>
</evidence>
<feature type="chain" id="PRO_5002528374" evidence="1">
    <location>
        <begin position="21"/>
        <end position="280"/>
    </location>
</feature>
<evidence type="ECO:0000313" key="3">
    <source>
        <dbReference type="Proteomes" id="UP000034841"/>
    </source>
</evidence>
<organism evidence="2 3">
    <name type="scientific">Ceratocystis fimbriata f. sp. platani</name>
    <dbReference type="NCBI Taxonomy" id="88771"/>
    <lineage>
        <taxon>Eukaryota</taxon>
        <taxon>Fungi</taxon>
        <taxon>Dikarya</taxon>
        <taxon>Ascomycota</taxon>
        <taxon>Pezizomycotina</taxon>
        <taxon>Sordariomycetes</taxon>
        <taxon>Hypocreomycetidae</taxon>
        <taxon>Microascales</taxon>
        <taxon>Ceratocystidaceae</taxon>
        <taxon>Ceratocystis</taxon>
    </lineage>
</organism>
<dbReference type="EMBL" id="LBBL01000427">
    <property type="protein sequence ID" value="KKF92399.1"/>
    <property type="molecule type" value="Genomic_DNA"/>
</dbReference>
<accession>A0A0F8D8F1</accession>
<feature type="signal peptide" evidence="1">
    <location>
        <begin position="1"/>
        <end position="20"/>
    </location>
</feature>
<protein>
    <submittedName>
        <fullName evidence="2">Uncharacterized protein</fullName>
    </submittedName>
</protein>
<evidence type="ECO:0000313" key="2">
    <source>
        <dbReference type="EMBL" id="KKF92399.1"/>
    </source>
</evidence>
<dbReference type="OrthoDB" id="4813742at2759"/>
<name>A0A0F8D8F1_CERFI</name>
<sequence length="280" mass="31620">MRFFSASLPMALSLLGLAQAGLLEDHGYRRMSSGDIEAVFFADESGNSQLMDIISFHPWMKMATLYVADDEIEPEHPNKLSLSEIYNALAEEHKRLPSAIDWIVTEVAGDEKIGTMIAEIREGRKLGPNDEVVVIPGDMEWNAILDTDYYMNAALVNRKAIDKVIIRTTSRTMFDKTYETSSMHFHFPGTTFRKPGTEPIASADGTTVSDTMEWEDVWNMEYKKMSKMVWENEEEEASALKDFMSKEDAVEVSSLADLYTSMLRDVEATEESQDAPVSRI</sequence>
<keyword evidence="1" id="KW-0732">Signal</keyword>
<dbReference type="Proteomes" id="UP000034841">
    <property type="component" value="Unassembled WGS sequence"/>
</dbReference>
<gene>
    <name evidence="2" type="ORF">CFO_g5250</name>
</gene>
<keyword evidence="3" id="KW-1185">Reference proteome</keyword>
<proteinExistence type="predicted"/>
<comment type="caution">
    <text evidence="2">The sequence shown here is derived from an EMBL/GenBank/DDBJ whole genome shotgun (WGS) entry which is preliminary data.</text>
</comment>
<dbReference type="AlphaFoldDB" id="A0A0F8D8F1"/>